<gene>
    <name evidence="16" type="primary">coaX</name>
    <name evidence="17" type="ORF">SAMN05216249_10124</name>
</gene>
<comment type="cofactor">
    <cofactor evidence="2">
        <name>K(+)</name>
        <dbReference type="ChEBI" id="CHEBI:29103"/>
    </cofactor>
</comment>
<keyword evidence="7 16" id="KW-0963">Cytoplasm</keyword>
<dbReference type="RefSeq" id="WP_092869752.1">
    <property type="nucleotide sequence ID" value="NZ_FOJY01000001.1"/>
</dbReference>
<dbReference type="Gene3D" id="3.30.420.40">
    <property type="match status" value="2"/>
</dbReference>
<dbReference type="InterPro" id="IPR004619">
    <property type="entry name" value="Type_III_PanK"/>
</dbReference>
<evidence type="ECO:0000256" key="10">
    <source>
        <dbReference type="ARBA" id="ARBA00022777"/>
    </source>
</evidence>
<dbReference type="PANTHER" id="PTHR34265:SF1">
    <property type="entry name" value="TYPE III PANTOTHENATE KINASE"/>
    <property type="match status" value="1"/>
</dbReference>
<evidence type="ECO:0000256" key="13">
    <source>
        <dbReference type="ARBA" id="ARBA00022993"/>
    </source>
</evidence>
<dbReference type="EMBL" id="FOJY01000001">
    <property type="protein sequence ID" value="SFA68783.1"/>
    <property type="molecule type" value="Genomic_DNA"/>
</dbReference>
<protein>
    <recommendedName>
        <fullName evidence="15 16">Type III pantothenate kinase</fullName>
        <ecNumber evidence="6 16">2.7.1.33</ecNumber>
    </recommendedName>
    <alternativeName>
        <fullName evidence="16">PanK-III</fullName>
    </alternativeName>
    <alternativeName>
        <fullName evidence="16">Pantothenic acid kinase</fullName>
    </alternativeName>
</protein>
<evidence type="ECO:0000256" key="8">
    <source>
        <dbReference type="ARBA" id="ARBA00022679"/>
    </source>
</evidence>
<evidence type="ECO:0000256" key="12">
    <source>
        <dbReference type="ARBA" id="ARBA00022958"/>
    </source>
</evidence>
<comment type="caution">
    <text evidence="16">Lacks conserved residue(s) required for the propagation of feature annotation.</text>
</comment>
<evidence type="ECO:0000256" key="3">
    <source>
        <dbReference type="ARBA" id="ARBA00004496"/>
    </source>
</evidence>
<dbReference type="Proteomes" id="UP000198838">
    <property type="component" value="Unassembled WGS sequence"/>
</dbReference>
<evidence type="ECO:0000256" key="14">
    <source>
        <dbReference type="ARBA" id="ARBA00038036"/>
    </source>
</evidence>
<feature type="binding site" evidence="16">
    <location>
        <position position="184"/>
    </location>
    <ligand>
        <name>substrate</name>
    </ligand>
</feature>
<feature type="active site" description="Proton acceptor" evidence="16">
    <location>
        <position position="109"/>
    </location>
</feature>
<keyword evidence="10 16" id="KW-0418">Kinase</keyword>
<evidence type="ECO:0000256" key="2">
    <source>
        <dbReference type="ARBA" id="ARBA00001958"/>
    </source>
</evidence>
<keyword evidence="9 16" id="KW-0547">Nucleotide-binding</keyword>
<dbReference type="NCBIfam" id="TIGR00671">
    <property type="entry name" value="baf"/>
    <property type="match status" value="1"/>
</dbReference>
<dbReference type="UniPathway" id="UPA00241">
    <property type="reaction ID" value="UER00352"/>
</dbReference>
<keyword evidence="18" id="KW-1185">Reference proteome</keyword>
<sequence>MILAVSIENSEIVIGCFNEKELLFKECFSTDLLRTDFEYAMQIKTLLELYKIKLDDIEGVIISSVVPPMYEKIKKSVQKLIKAPIKTVGPGMKTGINILMDNPAQIGSDMITMAVGALKSFQPPIVVINLGTATTLSVIDEKGNYTGGMIMPGVQISMEALVKNTSQLQKISMSSPKKLIGKNTVQCMESGIITGHAASIDGLIDRIKKEKPNEYSLVATGSFVNWIIPHCENNIKIDETLLLRGLKVIFDKNRR</sequence>
<evidence type="ECO:0000256" key="1">
    <source>
        <dbReference type="ARBA" id="ARBA00001206"/>
    </source>
</evidence>
<evidence type="ECO:0000256" key="16">
    <source>
        <dbReference type="HAMAP-Rule" id="MF_01274"/>
    </source>
</evidence>
<keyword evidence="8 16" id="KW-0808">Transferase</keyword>
<dbReference type="InterPro" id="IPR043129">
    <property type="entry name" value="ATPase_NBD"/>
</dbReference>
<evidence type="ECO:0000256" key="9">
    <source>
        <dbReference type="ARBA" id="ARBA00022741"/>
    </source>
</evidence>
<evidence type="ECO:0000256" key="15">
    <source>
        <dbReference type="ARBA" id="ARBA00040883"/>
    </source>
</evidence>
<dbReference type="AlphaFoldDB" id="A0A1I0UY20"/>
<dbReference type="PANTHER" id="PTHR34265">
    <property type="entry name" value="TYPE III PANTOTHENATE KINASE"/>
    <property type="match status" value="1"/>
</dbReference>
<feature type="binding site" evidence="16">
    <location>
        <begin position="107"/>
        <end position="110"/>
    </location>
    <ligand>
        <name>substrate</name>
    </ligand>
</feature>
<evidence type="ECO:0000256" key="6">
    <source>
        <dbReference type="ARBA" id="ARBA00012102"/>
    </source>
</evidence>
<comment type="cofactor">
    <cofactor evidence="16">
        <name>NH4(+)</name>
        <dbReference type="ChEBI" id="CHEBI:28938"/>
    </cofactor>
    <cofactor evidence="16">
        <name>K(+)</name>
        <dbReference type="ChEBI" id="CHEBI:29103"/>
    </cofactor>
    <text evidence="16">A monovalent cation. Ammonium or potassium.</text>
</comment>
<evidence type="ECO:0000256" key="4">
    <source>
        <dbReference type="ARBA" id="ARBA00005225"/>
    </source>
</evidence>
<feature type="binding site" evidence="16">
    <location>
        <begin position="6"/>
        <end position="13"/>
    </location>
    <ligand>
        <name>ATP</name>
        <dbReference type="ChEBI" id="CHEBI:30616"/>
    </ligand>
</feature>
<comment type="similarity">
    <text evidence="14 16">Belongs to the type III pantothenate kinase family.</text>
</comment>
<name>A0A1I0UY20_9FIRM</name>
<dbReference type="EC" id="2.7.1.33" evidence="6 16"/>
<evidence type="ECO:0000313" key="17">
    <source>
        <dbReference type="EMBL" id="SFA68783.1"/>
    </source>
</evidence>
<keyword evidence="12 16" id="KW-0630">Potassium</keyword>
<dbReference type="STRING" id="1120918.SAMN05216249_10124"/>
<dbReference type="SUPFAM" id="SSF53067">
    <property type="entry name" value="Actin-like ATPase domain"/>
    <property type="match status" value="2"/>
</dbReference>
<proteinExistence type="inferred from homology"/>
<evidence type="ECO:0000256" key="5">
    <source>
        <dbReference type="ARBA" id="ARBA00011738"/>
    </source>
</evidence>
<reference evidence="17 18" key="1">
    <citation type="submission" date="2016-10" db="EMBL/GenBank/DDBJ databases">
        <authorList>
            <person name="de Groot N.N."/>
        </authorList>
    </citation>
    <scope>NUCLEOTIDE SEQUENCE [LARGE SCALE GENOMIC DNA]</scope>
    <source>
        <strain evidence="17 18">DSM 5522</strain>
    </source>
</reference>
<dbReference type="GO" id="GO:0005737">
    <property type="term" value="C:cytoplasm"/>
    <property type="evidence" value="ECO:0007669"/>
    <property type="project" value="UniProtKB-SubCell"/>
</dbReference>
<feature type="binding site" evidence="16">
    <location>
        <position position="132"/>
    </location>
    <ligand>
        <name>ATP</name>
        <dbReference type="ChEBI" id="CHEBI:30616"/>
    </ligand>
</feature>
<evidence type="ECO:0000256" key="7">
    <source>
        <dbReference type="ARBA" id="ARBA00022490"/>
    </source>
</evidence>
<accession>A0A1I0UY20</accession>
<dbReference type="Pfam" id="PF03309">
    <property type="entry name" value="Pan_kinase"/>
    <property type="match status" value="1"/>
</dbReference>
<keyword evidence="11 16" id="KW-0067">ATP-binding</keyword>
<comment type="function">
    <text evidence="16">Catalyzes the phosphorylation of pantothenate (Pan), the first step in CoA biosynthesis.</text>
</comment>
<comment type="catalytic activity">
    <reaction evidence="1 16">
        <text>(R)-pantothenate + ATP = (R)-4'-phosphopantothenate + ADP + H(+)</text>
        <dbReference type="Rhea" id="RHEA:16373"/>
        <dbReference type="ChEBI" id="CHEBI:10986"/>
        <dbReference type="ChEBI" id="CHEBI:15378"/>
        <dbReference type="ChEBI" id="CHEBI:29032"/>
        <dbReference type="ChEBI" id="CHEBI:30616"/>
        <dbReference type="ChEBI" id="CHEBI:456216"/>
        <dbReference type="EC" id="2.7.1.33"/>
    </reaction>
</comment>
<keyword evidence="13 16" id="KW-0173">Coenzyme A biosynthesis</keyword>
<dbReference type="CDD" id="cd24015">
    <property type="entry name" value="ASKHA_NBD_PanK-III"/>
    <property type="match status" value="1"/>
</dbReference>
<evidence type="ECO:0000313" key="18">
    <source>
        <dbReference type="Proteomes" id="UP000198838"/>
    </source>
</evidence>
<dbReference type="HAMAP" id="MF_01274">
    <property type="entry name" value="Pantothen_kinase_3"/>
    <property type="match status" value="1"/>
</dbReference>
<comment type="pathway">
    <text evidence="4 16">Cofactor biosynthesis; coenzyme A biosynthesis; CoA from (R)-pantothenate: step 1/5.</text>
</comment>
<dbReference type="GO" id="GO:0015937">
    <property type="term" value="P:coenzyme A biosynthetic process"/>
    <property type="evidence" value="ECO:0007669"/>
    <property type="project" value="UniProtKB-UniRule"/>
</dbReference>
<organism evidence="17 18">
    <name type="scientific">Acetitomaculum ruminis DSM 5522</name>
    <dbReference type="NCBI Taxonomy" id="1120918"/>
    <lineage>
        <taxon>Bacteria</taxon>
        <taxon>Bacillati</taxon>
        <taxon>Bacillota</taxon>
        <taxon>Clostridia</taxon>
        <taxon>Lachnospirales</taxon>
        <taxon>Lachnospiraceae</taxon>
        <taxon>Acetitomaculum</taxon>
    </lineage>
</organism>
<dbReference type="GO" id="GO:0005524">
    <property type="term" value="F:ATP binding"/>
    <property type="evidence" value="ECO:0007669"/>
    <property type="project" value="UniProtKB-UniRule"/>
</dbReference>
<dbReference type="GO" id="GO:0004594">
    <property type="term" value="F:pantothenate kinase activity"/>
    <property type="evidence" value="ECO:0007669"/>
    <property type="project" value="UniProtKB-UniRule"/>
</dbReference>
<comment type="subcellular location">
    <subcellularLocation>
        <location evidence="3 16">Cytoplasm</location>
    </subcellularLocation>
</comment>
<evidence type="ECO:0000256" key="11">
    <source>
        <dbReference type="ARBA" id="ARBA00022840"/>
    </source>
</evidence>
<comment type="subunit">
    <text evidence="5 16">Homodimer.</text>
</comment>
<dbReference type="OrthoDB" id="9804707at2"/>